<feature type="domain" description="AMP-dependent synthetase/ligase" evidence="3">
    <location>
        <begin position="27"/>
        <end position="393"/>
    </location>
</feature>
<protein>
    <submittedName>
        <fullName evidence="5">AMP-binding protein</fullName>
    </submittedName>
</protein>
<feature type="domain" description="AMP-binding enzyme C-terminal" evidence="4">
    <location>
        <begin position="471"/>
        <end position="553"/>
    </location>
</feature>
<dbReference type="PANTHER" id="PTHR43201">
    <property type="entry name" value="ACYL-COA SYNTHETASE"/>
    <property type="match status" value="1"/>
</dbReference>
<evidence type="ECO:0000256" key="1">
    <source>
        <dbReference type="ARBA" id="ARBA00006432"/>
    </source>
</evidence>
<evidence type="ECO:0000256" key="2">
    <source>
        <dbReference type="ARBA" id="ARBA00022598"/>
    </source>
</evidence>
<dbReference type="SUPFAM" id="SSF56801">
    <property type="entry name" value="Acetyl-CoA synthetase-like"/>
    <property type="match status" value="1"/>
</dbReference>
<reference evidence="5 6" key="1">
    <citation type="submission" date="2024-03" db="EMBL/GenBank/DDBJ databases">
        <title>Whole genomes of four grape xylem sap localized bacterial endophytes.</title>
        <authorList>
            <person name="Kumar G."/>
            <person name="Savka M.A."/>
        </authorList>
    </citation>
    <scope>NUCLEOTIDE SEQUENCE [LARGE SCALE GENOMIC DNA]</scope>
    <source>
        <strain evidence="5 6">RIT_GXS8</strain>
    </source>
</reference>
<dbReference type="EMBL" id="JBBLYY010000036">
    <property type="protein sequence ID" value="MEK0171250.1"/>
    <property type="molecule type" value="Genomic_DNA"/>
</dbReference>
<name>A0ABU8Y8V1_9MICO</name>
<evidence type="ECO:0000259" key="3">
    <source>
        <dbReference type="Pfam" id="PF00501"/>
    </source>
</evidence>
<keyword evidence="2" id="KW-0436">Ligase</keyword>
<dbReference type="PANTHER" id="PTHR43201:SF5">
    <property type="entry name" value="MEDIUM-CHAIN ACYL-COA LIGASE ACSF2, MITOCHONDRIAL"/>
    <property type="match status" value="1"/>
</dbReference>
<evidence type="ECO:0000259" key="4">
    <source>
        <dbReference type="Pfam" id="PF13193"/>
    </source>
</evidence>
<accession>A0ABU8Y8V1</accession>
<dbReference type="Gene3D" id="3.40.50.12780">
    <property type="entry name" value="N-terminal domain of ligase-like"/>
    <property type="match status" value="1"/>
</dbReference>
<gene>
    <name evidence="5" type="ORF">WMN62_07200</name>
</gene>
<comment type="caution">
    <text evidence="5">The sequence shown here is derived from an EMBL/GenBank/DDBJ whole genome shotgun (WGS) entry which is preliminary data.</text>
</comment>
<dbReference type="InterPro" id="IPR025110">
    <property type="entry name" value="AMP-bd_C"/>
</dbReference>
<dbReference type="RefSeq" id="WP_340197286.1">
    <property type="nucleotide sequence ID" value="NZ_JBBKAP010000061.1"/>
</dbReference>
<evidence type="ECO:0000313" key="5">
    <source>
        <dbReference type="EMBL" id="MEK0171250.1"/>
    </source>
</evidence>
<dbReference type="InterPro" id="IPR042099">
    <property type="entry name" value="ANL_N_sf"/>
</dbReference>
<organism evidence="5 6">
    <name type="scientific">Curtobacterium citreum</name>
    <dbReference type="NCBI Taxonomy" id="2036"/>
    <lineage>
        <taxon>Bacteria</taxon>
        <taxon>Bacillati</taxon>
        <taxon>Actinomycetota</taxon>
        <taxon>Actinomycetes</taxon>
        <taxon>Micrococcales</taxon>
        <taxon>Microbacteriaceae</taxon>
        <taxon>Curtobacterium</taxon>
    </lineage>
</organism>
<dbReference type="Gene3D" id="3.30.300.30">
    <property type="match status" value="1"/>
</dbReference>
<evidence type="ECO:0000313" key="6">
    <source>
        <dbReference type="Proteomes" id="UP001370299"/>
    </source>
</evidence>
<dbReference type="Pfam" id="PF13193">
    <property type="entry name" value="AMP-binding_C"/>
    <property type="match status" value="1"/>
</dbReference>
<dbReference type="Proteomes" id="UP001370299">
    <property type="component" value="Unassembled WGS sequence"/>
</dbReference>
<sequence>MTETRSDYDPTRFREVFEGSFTYANGFARNTHRFAGRPALREPDTGRSWTYAELGDAVDRIGGWLVRHGAGRGSVVMVELFNSPEFAMLYLACHRIGAVFSPTNFRLAPDEVAFIIEDSAPVVLVHDASRTAEIARALETSPHRPDHLVVVGGDDQAARDDQYTHDAHDDQPARGTRVAFTALLAADPVTPAELAATEPRSAYDETTRLYTSGTTGRPKPVPLPSLVEVLSAHDVVMHFPLSPFDKTLNMSPLFHRGGLYSGGPNPVFYVGAELTTLRHFDAERVLDLVESERLTFLIGAPPNLVQLADAQEARPRDLSSLHGIVTMGAPLDRSAALRYQELLSPRIFNGYGTTETFWNTFLRPEDFPDGAGSTGRASTDDDVAVVRVYEDRLADPTDTVPKDGSEIGEFAVRTVKSGYSYRNPGLEAEKFANGWFYPGDLATWDEHERVTIVGRKDDMIISGGENVHPVQVEAALQEHPGVADSIVVGIPDDRWGEVVTAYVVRAAGRLPDDDDAAAAELEEWTGSHPGLARYKRPRRYRFVTELPYNATGKKVHYLAKATAAEDQAAGRLIEP</sequence>
<dbReference type="Pfam" id="PF00501">
    <property type="entry name" value="AMP-binding"/>
    <property type="match status" value="1"/>
</dbReference>
<comment type="similarity">
    <text evidence="1">Belongs to the ATP-dependent AMP-binding enzyme family.</text>
</comment>
<dbReference type="InterPro" id="IPR045851">
    <property type="entry name" value="AMP-bd_C_sf"/>
</dbReference>
<keyword evidence="6" id="KW-1185">Reference proteome</keyword>
<dbReference type="InterPro" id="IPR000873">
    <property type="entry name" value="AMP-dep_synth/lig_dom"/>
</dbReference>
<proteinExistence type="inferred from homology"/>